<dbReference type="InterPro" id="IPR052405">
    <property type="entry name" value="Mito_Transl_Release_Factor"/>
</dbReference>
<feature type="compositionally biased region" description="Acidic residues" evidence="5">
    <location>
        <begin position="165"/>
        <end position="174"/>
    </location>
</feature>
<dbReference type="Proteomes" id="UP000190744">
    <property type="component" value="Unassembled WGS sequence"/>
</dbReference>
<feature type="compositionally biased region" description="Polar residues" evidence="5">
    <location>
        <begin position="181"/>
        <end position="192"/>
    </location>
</feature>
<keyword evidence="7" id="KW-0378">Hydrolase</keyword>
<evidence type="ECO:0000259" key="6">
    <source>
        <dbReference type="Pfam" id="PF00472"/>
    </source>
</evidence>
<comment type="subcellular location">
    <subcellularLocation>
        <location evidence="1">Mitochondrion</location>
    </subcellularLocation>
</comment>
<dbReference type="PANTHER" id="PTHR46203">
    <property type="entry name" value="PROBABLE PEPTIDE CHAIN RELEASE FACTOR C12ORF65"/>
    <property type="match status" value="1"/>
</dbReference>
<evidence type="ECO:0000256" key="2">
    <source>
        <dbReference type="ARBA" id="ARBA00010835"/>
    </source>
</evidence>
<dbReference type="GO" id="GO:0032543">
    <property type="term" value="P:mitochondrial translation"/>
    <property type="evidence" value="ECO:0007669"/>
    <property type="project" value="UniProtKB-ARBA"/>
</dbReference>
<dbReference type="EMBL" id="LJBN01000227">
    <property type="protein sequence ID" value="OOQ82070.1"/>
    <property type="molecule type" value="Genomic_DNA"/>
</dbReference>
<dbReference type="GO" id="GO:0005739">
    <property type="term" value="C:mitochondrion"/>
    <property type="evidence" value="ECO:0007669"/>
    <property type="project" value="UniProtKB-SubCell"/>
</dbReference>
<dbReference type="FunFam" id="3.30.160.20:FF:000065">
    <property type="entry name" value="Peptidyl-tRNA hydrolase domain protein"/>
    <property type="match status" value="1"/>
</dbReference>
<name>A0A1S9R9U8_PENBI</name>
<dbReference type="InterPro" id="IPR000352">
    <property type="entry name" value="Pep_chain_release_fac_I"/>
</dbReference>
<feature type="compositionally biased region" description="Basic residues" evidence="5">
    <location>
        <begin position="130"/>
        <end position="144"/>
    </location>
</feature>
<dbReference type="AlphaFoldDB" id="A0A1S9R9U8"/>
<dbReference type="Pfam" id="PF00472">
    <property type="entry name" value="RF-1"/>
    <property type="match status" value="1"/>
</dbReference>
<evidence type="ECO:0000256" key="3">
    <source>
        <dbReference type="ARBA" id="ARBA00022946"/>
    </source>
</evidence>
<protein>
    <submittedName>
        <fullName evidence="7">Peptidyl-tRNA hydrolase domain protein</fullName>
    </submittedName>
</protein>
<evidence type="ECO:0000313" key="7">
    <source>
        <dbReference type="EMBL" id="OOQ82070.1"/>
    </source>
</evidence>
<dbReference type="InterPro" id="IPR045853">
    <property type="entry name" value="Pep_chain_release_fac_I_sf"/>
</dbReference>
<comment type="similarity">
    <text evidence="2">Belongs to the prokaryotic/mitochondrial release factor family.</text>
</comment>
<keyword evidence="4" id="KW-0496">Mitochondrion</keyword>
<accession>A0A1S9R9U8</accession>
<gene>
    <name evidence="7" type="ORF">PEBR_41474</name>
</gene>
<evidence type="ECO:0000313" key="8">
    <source>
        <dbReference type="Proteomes" id="UP000190744"/>
    </source>
</evidence>
<dbReference type="GO" id="GO:0003747">
    <property type="term" value="F:translation release factor activity"/>
    <property type="evidence" value="ECO:0007669"/>
    <property type="project" value="InterPro"/>
</dbReference>
<organism evidence="7 8">
    <name type="scientific">Penicillium brasilianum</name>
    <dbReference type="NCBI Taxonomy" id="104259"/>
    <lineage>
        <taxon>Eukaryota</taxon>
        <taxon>Fungi</taxon>
        <taxon>Dikarya</taxon>
        <taxon>Ascomycota</taxon>
        <taxon>Pezizomycotina</taxon>
        <taxon>Eurotiomycetes</taxon>
        <taxon>Eurotiomycetidae</taxon>
        <taxon>Eurotiales</taxon>
        <taxon>Aspergillaceae</taxon>
        <taxon>Penicillium</taxon>
    </lineage>
</organism>
<evidence type="ECO:0000256" key="4">
    <source>
        <dbReference type="ARBA" id="ARBA00023128"/>
    </source>
</evidence>
<sequence length="192" mass="21014">MIRSQLWSRLRRGSSCPNSFISAYQSILPRRSFTQTPILPAKPLPARLKINDADLTVSYLKGTGPGGQKINKTNSAVQIIHAPSGIVVKCQATRSRSQNEKIARSLLADRVEAREKGDQSRVALKAEAARRKKASKVKKARRKYRDLEQDGEEGGSEGLGKEDVDGNEDVEVEGNIEKPTTENGTSEKGPST</sequence>
<feature type="region of interest" description="Disordered" evidence="5">
    <location>
        <begin position="114"/>
        <end position="192"/>
    </location>
</feature>
<feature type="domain" description="Prokaryotic-type class I peptide chain release factors" evidence="6">
    <location>
        <begin position="48"/>
        <end position="145"/>
    </location>
</feature>
<evidence type="ECO:0000256" key="1">
    <source>
        <dbReference type="ARBA" id="ARBA00004173"/>
    </source>
</evidence>
<comment type="caution">
    <text evidence="7">The sequence shown here is derived from an EMBL/GenBank/DDBJ whole genome shotgun (WGS) entry which is preliminary data.</text>
</comment>
<dbReference type="GO" id="GO:0016787">
    <property type="term" value="F:hydrolase activity"/>
    <property type="evidence" value="ECO:0007669"/>
    <property type="project" value="UniProtKB-KW"/>
</dbReference>
<dbReference type="Gene3D" id="3.30.160.20">
    <property type="match status" value="1"/>
</dbReference>
<keyword evidence="3" id="KW-0809">Transit peptide</keyword>
<dbReference type="PANTHER" id="PTHR46203:SF1">
    <property type="entry name" value="MITOCHONDRIAL TRANSLATION RELEASE FACTOR IN RESCUE"/>
    <property type="match status" value="1"/>
</dbReference>
<reference evidence="8" key="1">
    <citation type="submission" date="2015-09" db="EMBL/GenBank/DDBJ databases">
        <authorList>
            <person name="Fill T.P."/>
            <person name="Baretta J.F."/>
            <person name="de Almeida L.G."/>
            <person name="Rocha M."/>
            <person name="de Souza D.H."/>
            <person name="Malavazi I."/>
            <person name="Cerdeira L.T."/>
            <person name="Hong H."/>
            <person name="Samborskyy M."/>
            <person name="de Vasconcelos A.T."/>
            <person name="Leadlay P."/>
            <person name="Rodrigues-Filho E."/>
        </authorList>
    </citation>
    <scope>NUCLEOTIDE SEQUENCE [LARGE SCALE GENOMIC DNA]</scope>
    <source>
        <strain evidence="8">LaBioMMi 136</strain>
    </source>
</reference>
<dbReference type="SUPFAM" id="SSF75620">
    <property type="entry name" value="Release factor"/>
    <property type="match status" value="1"/>
</dbReference>
<evidence type="ECO:0000256" key="5">
    <source>
        <dbReference type="SAM" id="MobiDB-lite"/>
    </source>
</evidence>
<proteinExistence type="inferred from homology"/>